<evidence type="ECO:0000313" key="3">
    <source>
        <dbReference type="Proteomes" id="UP000589626"/>
    </source>
</evidence>
<gene>
    <name evidence="2" type="ORF">FHU40_001732</name>
</gene>
<feature type="compositionally biased region" description="Polar residues" evidence="1">
    <location>
        <begin position="1"/>
        <end position="12"/>
    </location>
</feature>
<keyword evidence="3" id="KW-1185">Reference proteome</keyword>
<dbReference type="GO" id="GO:0005975">
    <property type="term" value="P:carbohydrate metabolic process"/>
    <property type="evidence" value="ECO:0007669"/>
    <property type="project" value="InterPro"/>
</dbReference>
<accession>A0A7W4VUB1</accession>
<organism evidence="2 3">
    <name type="scientific">Nocardioides soli</name>
    <dbReference type="NCBI Taxonomy" id="1036020"/>
    <lineage>
        <taxon>Bacteria</taxon>
        <taxon>Bacillati</taxon>
        <taxon>Actinomycetota</taxon>
        <taxon>Actinomycetes</taxon>
        <taxon>Propionibacteriales</taxon>
        <taxon>Nocardioidaceae</taxon>
        <taxon>Nocardioides</taxon>
    </lineage>
</organism>
<dbReference type="AlphaFoldDB" id="A0A7W4VUB1"/>
<dbReference type="RefSeq" id="WP_183591780.1">
    <property type="nucleotide sequence ID" value="NZ_JACHWR010000001.1"/>
</dbReference>
<protein>
    <submittedName>
        <fullName evidence="2">Uncharacterized protein</fullName>
    </submittedName>
</protein>
<proteinExistence type="predicted"/>
<dbReference type="InterPro" id="IPR008928">
    <property type="entry name" value="6-hairpin_glycosidase_sf"/>
</dbReference>
<name>A0A7W4VUB1_9ACTN</name>
<feature type="region of interest" description="Disordered" evidence="1">
    <location>
        <begin position="1"/>
        <end position="29"/>
    </location>
</feature>
<dbReference type="Proteomes" id="UP000589626">
    <property type="component" value="Unassembled WGS sequence"/>
</dbReference>
<dbReference type="EMBL" id="JACHWR010000001">
    <property type="protein sequence ID" value="MBB3041931.1"/>
    <property type="molecule type" value="Genomic_DNA"/>
</dbReference>
<reference evidence="2 3" key="1">
    <citation type="submission" date="2020-08" db="EMBL/GenBank/DDBJ databases">
        <title>Sequencing the genomes of 1000 actinobacteria strains.</title>
        <authorList>
            <person name="Klenk H.-P."/>
        </authorList>
    </citation>
    <scope>NUCLEOTIDE SEQUENCE [LARGE SCALE GENOMIC DNA]</scope>
    <source>
        <strain evidence="2 3">DSM 105498</strain>
    </source>
</reference>
<evidence type="ECO:0000313" key="2">
    <source>
        <dbReference type="EMBL" id="MBB3041931.1"/>
    </source>
</evidence>
<comment type="caution">
    <text evidence="2">The sequence shown here is derived from an EMBL/GenBank/DDBJ whole genome shotgun (WGS) entry which is preliminary data.</text>
</comment>
<dbReference type="SUPFAM" id="SSF48208">
    <property type="entry name" value="Six-hairpin glycosidases"/>
    <property type="match status" value="1"/>
</dbReference>
<sequence length="408" mass="43555">MPTQLLPDTNPDTKPGANAEEVLGSPRPAGVRHLDPTAPERVARLTDLALRGLAAGYDPATGSFAQTVRGLSGGRGVTVAAQGTSLRYTAMAALGLSRVPEPAQRAVLGGRSAVDVALHAADLAAGSDDPGAVALALWCAVEVADLAPEALLDRLPGLLDGRPLPTVDAAWLLTAAVAAADLADTAETVDRAAALLRRYHGPGGTYPHVLPPRTQSRWRAHVGSFADQVYPLQALARASRLTGADWMLDHADRTAAAICTAQGAAGQWWWHYDSRDGRVVEPFPVYSVHQHAMAPMVLFDLWEAGGADHRAEIVAGLGWVDDHPEVVEELVTERFGLVWRKVGRREPRKAARAIAAAATSVWQGARVPGLDRVLPPVVVDHECRPYELGWLLYAWLTPATDRTEDHDA</sequence>
<evidence type="ECO:0000256" key="1">
    <source>
        <dbReference type="SAM" id="MobiDB-lite"/>
    </source>
</evidence>